<name>A0A077M3U1_9MICO</name>
<sequence length="323" mass="34305">MFVIIEKRDNSVPSNVDIQTAMANSGGATVSIEGGNAEKTVHYTGGVNHTTFEGQLRQVARGRSTSWTFTWADRAQVAGTLGATSYTIDVAMSVATVTALVQGDYNLYGFKAVRTSQGGGAPLVWFQLPNTRYSTLTNVAWQVQYQAYTSTSSIIAGGRVTASFNADIDLGQTLNVVAGGTGDVTNDGNARAISVLNTTTQQFTCGVSEQAADGEVNPMCAFPLYGQQKDVIAPIQKVLLMFSTNPVNTGTVIEQAYSPGVLIDLTGDSHRKVSYDINEGWSWGGFSWAQTVKANDRLVPLLIEQPDAAQASELLSVGPSVTV</sequence>
<gene>
    <name evidence="1" type="ORF">BN12_530021</name>
</gene>
<keyword evidence="2" id="KW-1185">Reference proteome</keyword>
<dbReference type="RefSeq" id="WP_200901174.1">
    <property type="nucleotide sequence ID" value="NZ_HF570958.1"/>
</dbReference>
<accession>A0A077M3U1</accession>
<dbReference type="EMBL" id="CAJB01000385">
    <property type="protein sequence ID" value="CCH79687.1"/>
    <property type="molecule type" value="Genomic_DNA"/>
</dbReference>
<evidence type="ECO:0000313" key="2">
    <source>
        <dbReference type="Proteomes" id="UP000035721"/>
    </source>
</evidence>
<reference evidence="1 2" key="1">
    <citation type="journal article" date="2013" name="ISME J.">
        <title>A metabolic model for members of the genus Tetrasphaera involved in enhanced biological phosphorus removal.</title>
        <authorList>
            <person name="Kristiansen R."/>
            <person name="Nguyen H.T.T."/>
            <person name="Saunders A.M."/>
            <person name="Nielsen J.L."/>
            <person name="Wimmer R."/>
            <person name="Le V.Q."/>
            <person name="McIlroy S.J."/>
            <person name="Petrovski S."/>
            <person name="Seviour R.J."/>
            <person name="Calteau A."/>
            <person name="Nielsen K.L."/>
            <person name="Nielsen P.H."/>
        </authorList>
    </citation>
    <scope>NUCLEOTIDE SEQUENCE [LARGE SCALE GENOMIC DNA]</scope>
    <source>
        <strain evidence="1 2">T1-X7</strain>
    </source>
</reference>
<dbReference type="AlphaFoldDB" id="A0A077M3U1"/>
<organism evidence="1 2">
    <name type="scientific">Nostocoides japonicum T1-X7</name>
    <dbReference type="NCBI Taxonomy" id="1194083"/>
    <lineage>
        <taxon>Bacteria</taxon>
        <taxon>Bacillati</taxon>
        <taxon>Actinomycetota</taxon>
        <taxon>Actinomycetes</taxon>
        <taxon>Micrococcales</taxon>
        <taxon>Intrasporangiaceae</taxon>
        <taxon>Nostocoides</taxon>
    </lineage>
</organism>
<proteinExistence type="predicted"/>
<comment type="caution">
    <text evidence="1">The sequence shown here is derived from an EMBL/GenBank/DDBJ whole genome shotgun (WGS) entry which is preliminary data.</text>
</comment>
<dbReference type="Proteomes" id="UP000035721">
    <property type="component" value="Unassembled WGS sequence"/>
</dbReference>
<evidence type="ECO:0000313" key="1">
    <source>
        <dbReference type="EMBL" id="CCH79687.1"/>
    </source>
</evidence>
<protein>
    <submittedName>
        <fullName evidence="1">Uncharacterized protein</fullName>
    </submittedName>
</protein>